<feature type="compositionally biased region" description="Low complexity" evidence="1">
    <location>
        <begin position="53"/>
        <end position="62"/>
    </location>
</feature>
<dbReference type="GO" id="GO:0008168">
    <property type="term" value="F:methyltransferase activity"/>
    <property type="evidence" value="ECO:0007669"/>
    <property type="project" value="UniProtKB-KW"/>
</dbReference>
<dbReference type="Gene3D" id="3.40.50.150">
    <property type="entry name" value="Vaccinia Virus protein VP39"/>
    <property type="match status" value="1"/>
</dbReference>
<protein>
    <submittedName>
        <fullName evidence="2">Related to methyltransferase</fullName>
    </submittedName>
</protein>
<dbReference type="AlphaFoldDB" id="A0A1L7XS51"/>
<dbReference type="OrthoDB" id="2013972at2759"/>
<dbReference type="CDD" id="cd02440">
    <property type="entry name" value="AdoMet_MTases"/>
    <property type="match status" value="1"/>
</dbReference>
<keyword evidence="3" id="KW-1185">Reference proteome</keyword>
<keyword evidence="2" id="KW-0808">Transferase</keyword>
<feature type="region of interest" description="Disordered" evidence="1">
    <location>
        <begin position="1"/>
        <end position="67"/>
    </location>
</feature>
<accession>A0A1L7XS51</accession>
<keyword evidence="2" id="KW-0489">Methyltransferase</keyword>
<gene>
    <name evidence="2" type="ORF">PAC_17697</name>
</gene>
<organism evidence="2 3">
    <name type="scientific">Phialocephala subalpina</name>
    <dbReference type="NCBI Taxonomy" id="576137"/>
    <lineage>
        <taxon>Eukaryota</taxon>
        <taxon>Fungi</taxon>
        <taxon>Dikarya</taxon>
        <taxon>Ascomycota</taxon>
        <taxon>Pezizomycotina</taxon>
        <taxon>Leotiomycetes</taxon>
        <taxon>Helotiales</taxon>
        <taxon>Mollisiaceae</taxon>
        <taxon>Phialocephala</taxon>
        <taxon>Phialocephala fortinii species complex</taxon>
    </lineage>
</organism>
<name>A0A1L7XS51_9HELO</name>
<evidence type="ECO:0000313" key="3">
    <source>
        <dbReference type="Proteomes" id="UP000184330"/>
    </source>
</evidence>
<dbReference type="GO" id="GO:0032259">
    <property type="term" value="P:methylation"/>
    <property type="evidence" value="ECO:0007669"/>
    <property type="project" value="UniProtKB-KW"/>
</dbReference>
<feature type="compositionally biased region" description="Low complexity" evidence="1">
    <location>
        <begin position="1"/>
        <end position="21"/>
    </location>
</feature>
<evidence type="ECO:0000256" key="1">
    <source>
        <dbReference type="SAM" id="MobiDB-lite"/>
    </source>
</evidence>
<dbReference type="PANTHER" id="PTHR43591">
    <property type="entry name" value="METHYLTRANSFERASE"/>
    <property type="match status" value="1"/>
</dbReference>
<sequence length="357" mass="39975">MADSQSKSPAAAAAPATDSPAFVPPTETTPPAGEQIEVDHGDSDNDSALGDDTPSTTSLSSSINNHTYENGRRYHAYQSGSYLAPNDEAENDRLDMHHHLAALIIGGRLTTAPIGKSPQRILDVGCGTGIWCIDIGDEYPSAHVLGVDLSPTQPSMVPPNVQFEVDDVEAEWTFRTPFDLIHVRFLACSIIDWPKLAKQCYTHTKPGGWVEFKDWDLRIVSSDDSLSKDSYLYQYHKLLKDAIDTMRREYSPGPQLKRWAEEAGYVNVTEEIIPLPIGMWPRDKRLKEIGAWNYLCLVEGLEAICMRLFTGVFGWSIDEVQVFLAKVRTELKDMKKNRVHPQYTYYVVVGQKPESEK</sequence>
<dbReference type="InterPro" id="IPR029063">
    <property type="entry name" value="SAM-dependent_MTases_sf"/>
</dbReference>
<dbReference type="STRING" id="576137.A0A1L7XS51"/>
<proteinExistence type="predicted"/>
<dbReference type="PANTHER" id="PTHR43591:SF10">
    <property type="entry name" value="ABC TRANSMEMBRANE TYPE-1 DOMAIN-CONTAINING PROTEIN-RELATED"/>
    <property type="match status" value="1"/>
</dbReference>
<dbReference type="EMBL" id="FJOG01000047">
    <property type="protein sequence ID" value="CZR67798.1"/>
    <property type="molecule type" value="Genomic_DNA"/>
</dbReference>
<dbReference type="Pfam" id="PF13489">
    <property type="entry name" value="Methyltransf_23"/>
    <property type="match status" value="1"/>
</dbReference>
<reference evidence="2 3" key="1">
    <citation type="submission" date="2016-03" db="EMBL/GenBank/DDBJ databases">
        <authorList>
            <person name="Ploux O."/>
        </authorList>
    </citation>
    <scope>NUCLEOTIDE SEQUENCE [LARGE SCALE GENOMIC DNA]</scope>
    <source>
        <strain evidence="2 3">UAMH 11012</strain>
    </source>
</reference>
<dbReference type="SUPFAM" id="SSF53335">
    <property type="entry name" value="S-adenosyl-L-methionine-dependent methyltransferases"/>
    <property type="match status" value="1"/>
</dbReference>
<dbReference type="Proteomes" id="UP000184330">
    <property type="component" value="Unassembled WGS sequence"/>
</dbReference>
<evidence type="ECO:0000313" key="2">
    <source>
        <dbReference type="EMBL" id="CZR67798.1"/>
    </source>
</evidence>